<gene>
    <name evidence="8" type="primary">murE</name>
    <name evidence="13" type="ORF">BME96_02565</name>
</gene>
<dbReference type="GO" id="GO:0005737">
    <property type="term" value="C:cytoplasm"/>
    <property type="evidence" value="ECO:0007669"/>
    <property type="project" value="UniProtKB-SubCell"/>
</dbReference>
<comment type="pathway">
    <text evidence="1 8 9">Cell wall biogenesis; peptidoglycan biosynthesis.</text>
</comment>
<keyword evidence="8 13" id="KW-0436">Ligase</keyword>
<feature type="binding site" evidence="8">
    <location>
        <position position="179"/>
    </location>
    <ligand>
        <name>UDP-N-acetyl-alpha-D-muramoyl-L-alanyl-D-glutamate</name>
        <dbReference type="ChEBI" id="CHEBI:83900"/>
    </ligand>
</feature>
<proteinExistence type="inferred from homology"/>
<evidence type="ECO:0000256" key="7">
    <source>
        <dbReference type="ARBA" id="ARBA00023316"/>
    </source>
</evidence>
<evidence type="ECO:0000256" key="8">
    <source>
        <dbReference type="HAMAP-Rule" id="MF_00208"/>
    </source>
</evidence>
<keyword evidence="8" id="KW-0067">ATP-binding</keyword>
<keyword evidence="6 8" id="KW-0131">Cell cycle</keyword>
<dbReference type="InterPro" id="IPR036615">
    <property type="entry name" value="Mur_ligase_C_dom_sf"/>
</dbReference>
<dbReference type="SUPFAM" id="SSF53623">
    <property type="entry name" value="MurD-like peptide ligases, catalytic domain"/>
    <property type="match status" value="1"/>
</dbReference>
<protein>
    <recommendedName>
        <fullName evidence="8">UDP-N-acetylmuramyl-tripeptide synthetase</fullName>
        <ecNumber evidence="8">6.3.2.-</ecNumber>
    </recommendedName>
    <alternativeName>
        <fullName evidence="8">UDP-MurNAc-tripeptide synthetase</fullName>
    </alternativeName>
</protein>
<comment type="caution">
    <text evidence="8">Lacks conserved residue(s) required for the propagation of feature annotation.</text>
</comment>
<dbReference type="InterPro" id="IPR013221">
    <property type="entry name" value="Mur_ligase_cen"/>
</dbReference>
<dbReference type="Pfam" id="PF08245">
    <property type="entry name" value="Mur_ligase_M"/>
    <property type="match status" value="1"/>
</dbReference>
<dbReference type="Pfam" id="PF02875">
    <property type="entry name" value="Mur_ligase_C"/>
    <property type="match status" value="1"/>
</dbReference>
<dbReference type="AlphaFoldDB" id="A0AAC9IY06"/>
<dbReference type="GO" id="GO:0071555">
    <property type="term" value="P:cell wall organization"/>
    <property type="evidence" value="ECO:0007669"/>
    <property type="project" value="UniProtKB-KW"/>
</dbReference>
<sequence length="491" mass="54839">MDFNTIVKELAKEMKTFTETKYRDIQIKGIAYDSRKVREGYLFIAIKGVQADGHRFIDEAIRQGATVIIGENDISLADIPYIKVENARRALAILSDRFYHSPSMNKFIIGITGTNGKTTTSYLLKHVLEQADVSCTMIGSIQNSVNGKVYPSMNTTPGPLELNQLLYESRDEVVIMEVSSHALKQCRVDGILFDVALFTNLSHDHLDYHASMEEYFNVKKLLFDKLKTDGKAVVNSDDSYGEQLLEILFEKGVASFTVGKTKRSDIRFTSLNESQQRMKLYDGGNFFEVDTKMPGTHNFYNMAMAYITAKIVGVPPETIAAALASFTGLPGRFQQIKSGGVTCVIDYAHTPDAVFHCLQAVRQAGAGRLNHIFGWRGGRDETKRSEMLSISAEISDNYTLTLDDLNGVAQEKMISDLNKLQSEYGMSNGTIIPDRTIAIMNAIEHAAPGDWIVITGKGNEEYQQNFYLDSKSDEETVTYCFNNLVIEGEEE</sequence>
<feature type="domain" description="Mur ligase C-terminal" evidence="11">
    <location>
        <begin position="331"/>
        <end position="458"/>
    </location>
</feature>
<keyword evidence="4 8" id="KW-0133">Cell shape</keyword>
<dbReference type="RefSeq" id="WP_071648193.1">
    <property type="nucleotide sequence ID" value="NZ_CP017962.1"/>
</dbReference>
<dbReference type="Gene3D" id="3.90.190.20">
    <property type="entry name" value="Mur ligase, C-terminal domain"/>
    <property type="match status" value="1"/>
</dbReference>
<dbReference type="InterPro" id="IPR005761">
    <property type="entry name" value="UDP-N-AcMur-Glu-dNH2Pim_ligase"/>
</dbReference>
<feature type="binding site" evidence="8">
    <location>
        <position position="187"/>
    </location>
    <ligand>
        <name>UDP-N-acetyl-alpha-D-muramoyl-L-alanyl-D-glutamate</name>
        <dbReference type="ChEBI" id="CHEBI:83900"/>
    </ligand>
</feature>
<dbReference type="InterPro" id="IPR004101">
    <property type="entry name" value="Mur_ligase_C"/>
</dbReference>
<dbReference type="GO" id="GO:0051301">
    <property type="term" value="P:cell division"/>
    <property type="evidence" value="ECO:0007669"/>
    <property type="project" value="UniProtKB-KW"/>
</dbReference>
<dbReference type="SUPFAM" id="SSF53244">
    <property type="entry name" value="MurD-like peptide ligases, peptide-binding domain"/>
    <property type="match status" value="1"/>
</dbReference>
<name>A0AAC9IY06_VIRHA</name>
<dbReference type="EC" id="6.3.2.-" evidence="8"/>
<evidence type="ECO:0000259" key="12">
    <source>
        <dbReference type="Pfam" id="PF08245"/>
    </source>
</evidence>
<dbReference type="Gene3D" id="3.40.1190.10">
    <property type="entry name" value="Mur-like, catalytic domain"/>
    <property type="match status" value="1"/>
</dbReference>
<evidence type="ECO:0000256" key="5">
    <source>
        <dbReference type="ARBA" id="ARBA00022984"/>
    </source>
</evidence>
<dbReference type="GO" id="GO:0005524">
    <property type="term" value="F:ATP binding"/>
    <property type="evidence" value="ECO:0007669"/>
    <property type="project" value="UniProtKB-UniRule"/>
</dbReference>
<evidence type="ECO:0000256" key="2">
    <source>
        <dbReference type="ARBA" id="ARBA00005898"/>
    </source>
</evidence>
<dbReference type="KEGG" id="vhl:BME96_02565"/>
<feature type="binding site" evidence="8">
    <location>
        <begin position="155"/>
        <end position="156"/>
    </location>
    <ligand>
        <name>UDP-N-acetyl-alpha-D-muramoyl-L-alanyl-D-glutamate</name>
        <dbReference type="ChEBI" id="CHEBI:83900"/>
    </ligand>
</feature>
<feature type="domain" description="Mur ligase central" evidence="12">
    <location>
        <begin position="111"/>
        <end position="308"/>
    </location>
</feature>
<accession>A0AAC9IY06</accession>
<comment type="similarity">
    <text evidence="2 8">Belongs to the MurCDEF family. MurE subfamily.</text>
</comment>
<dbReference type="Pfam" id="PF01225">
    <property type="entry name" value="Mur_ligase"/>
    <property type="match status" value="1"/>
</dbReference>
<keyword evidence="5 8" id="KW-0573">Peptidoglycan synthesis</keyword>
<feature type="domain" description="Mur ligase N-terminal catalytic" evidence="10">
    <location>
        <begin position="27"/>
        <end position="99"/>
    </location>
</feature>
<dbReference type="InterPro" id="IPR035911">
    <property type="entry name" value="MurE/MurF_N"/>
</dbReference>
<dbReference type="SUPFAM" id="SSF63418">
    <property type="entry name" value="MurE/MurF N-terminal domain"/>
    <property type="match status" value="1"/>
</dbReference>
<dbReference type="NCBIfam" id="NF001126">
    <property type="entry name" value="PRK00139.1-4"/>
    <property type="match status" value="1"/>
</dbReference>
<feature type="binding site" evidence="8">
    <location>
        <position position="185"/>
    </location>
    <ligand>
        <name>UDP-N-acetyl-alpha-D-muramoyl-L-alanyl-D-glutamate</name>
        <dbReference type="ChEBI" id="CHEBI:83900"/>
    </ligand>
</feature>
<dbReference type="GO" id="GO:0000287">
    <property type="term" value="F:magnesium ion binding"/>
    <property type="evidence" value="ECO:0007669"/>
    <property type="project" value="UniProtKB-UniRule"/>
</dbReference>
<comment type="PTM">
    <text evidence="8">Carboxylation is probably crucial for Mg(2+) binding and, consequently, for the gamma-phosphate positioning of ATP.</text>
</comment>
<evidence type="ECO:0000313" key="14">
    <source>
        <dbReference type="Proteomes" id="UP000182945"/>
    </source>
</evidence>
<keyword evidence="8" id="KW-0547">Nucleotide-binding</keyword>
<dbReference type="GeneID" id="71513265"/>
<dbReference type="PANTHER" id="PTHR23135">
    <property type="entry name" value="MUR LIGASE FAMILY MEMBER"/>
    <property type="match status" value="1"/>
</dbReference>
<comment type="subcellular location">
    <subcellularLocation>
        <location evidence="8 9">Cytoplasm</location>
    </subcellularLocation>
</comment>
<comment type="function">
    <text evidence="8">Catalyzes the addition of an amino acid to the nucleotide precursor UDP-N-acetylmuramoyl-L-alanyl-D-glutamate (UMAG) in the biosynthesis of bacterial cell-wall peptidoglycan.</text>
</comment>
<reference evidence="13 14" key="1">
    <citation type="submission" date="2016-11" db="EMBL/GenBank/DDBJ databases">
        <title>Complete genome sequencing of Virgibacillus halodenitrificans PDB-F2.</title>
        <authorList>
            <person name="Sun Z."/>
            <person name="Zhou Y."/>
            <person name="Li H."/>
        </authorList>
    </citation>
    <scope>NUCLEOTIDE SEQUENCE [LARGE SCALE GENOMIC DNA]</scope>
    <source>
        <strain evidence="13 14">PDB-F2</strain>
    </source>
</reference>
<evidence type="ECO:0000259" key="11">
    <source>
        <dbReference type="Pfam" id="PF02875"/>
    </source>
</evidence>
<dbReference type="Proteomes" id="UP000182945">
    <property type="component" value="Chromosome"/>
</dbReference>
<evidence type="ECO:0000256" key="4">
    <source>
        <dbReference type="ARBA" id="ARBA00022960"/>
    </source>
</evidence>
<dbReference type="GO" id="GO:0016881">
    <property type="term" value="F:acid-amino acid ligase activity"/>
    <property type="evidence" value="ECO:0007669"/>
    <property type="project" value="UniProtKB-UniRule"/>
</dbReference>
<dbReference type="InterPro" id="IPR036565">
    <property type="entry name" value="Mur-like_cat_sf"/>
</dbReference>
<dbReference type="GO" id="GO:0009252">
    <property type="term" value="P:peptidoglycan biosynthetic process"/>
    <property type="evidence" value="ECO:0007669"/>
    <property type="project" value="UniProtKB-UniRule"/>
</dbReference>
<keyword evidence="7 8" id="KW-0961">Cell wall biogenesis/degradation</keyword>
<dbReference type="Gene3D" id="3.40.1390.10">
    <property type="entry name" value="MurE/MurF, N-terminal domain"/>
    <property type="match status" value="1"/>
</dbReference>
<feature type="modified residue" description="N6-carboxylysine" evidence="8">
    <location>
        <position position="219"/>
    </location>
</feature>
<evidence type="ECO:0000259" key="10">
    <source>
        <dbReference type="Pfam" id="PF01225"/>
    </source>
</evidence>
<comment type="cofactor">
    <cofactor evidence="8">
        <name>Mg(2+)</name>
        <dbReference type="ChEBI" id="CHEBI:18420"/>
    </cofactor>
</comment>
<evidence type="ECO:0000256" key="9">
    <source>
        <dbReference type="RuleBase" id="RU004135"/>
    </source>
</evidence>
<dbReference type="EMBL" id="CP017962">
    <property type="protein sequence ID" value="APC47130.1"/>
    <property type="molecule type" value="Genomic_DNA"/>
</dbReference>
<dbReference type="InterPro" id="IPR000713">
    <property type="entry name" value="Mur_ligase_N"/>
</dbReference>
<evidence type="ECO:0000256" key="3">
    <source>
        <dbReference type="ARBA" id="ARBA00022618"/>
    </source>
</evidence>
<dbReference type="GO" id="GO:0008360">
    <property type="term" value="P:regulation of cell shape"/>
    <property type="evidence" value="ECO:0007669"/>
    <property type="project" value="UniProtKB-KW"/>
</dbReference>
<dbReference type="NCBIfam" id="TIGR01085">
    <property type="entry name" value="murE"/>
    <property type="match status" value="1"/>
</dbReference>
<keyword evidence="3 8" id="KW-0132">Cell division</keyword>
<evidence type="ECO:0000256" key="1">
    <source>
        <dbReference type="ARBA" id="ARBA00004752"/>
    </source>
</evidence>
<keyword evidence="8" id="KW-0460">Magnesium</keyword>
<evidence type="ECO:0000256" key="6">
    <source>
        <dbReference type="ARBA" id="ARBA00023306"/>
    </source>
</evidence>
<keyword evidence="8" id="KW-0963">Cytoplasm</keyword>
<feature type="binding site" evidence="8">
    <location>
        <begin position="113"/>
        <end position="119"/>
    </location>
    <ligand>
        <name>ATP</name>
        <dbReference type="ChEBI" id="CHEBI:30616"/>
    </ligand>
</feature>
<dbReference type="PANTHER" id="PTHR23135:SF4">
    <property type="entry name" value="UDP-N-ACETYLMURAMOYL-L-ALANYL-D-GLUTAMATE--2,6-DIAMINOPIMELATE LIGASE MURE HOMOLOG, CHLOROPLASTIC"/>
    <property type="match status" value="1"/>
</dbReference>
<organism evidence="13 14">
    <name type="scientific">Virgibacillus halodenitrificans</name>
    <name type="common">Bacillus halodenitrificans</name>
    <dbReference type="NCBI Taxonomy" id="1482"/>
    <lineage>
        <taxon>Bacteria</taxon>
        <taxon>Bacillati</taxon>
        <taxon>Bacillota</taxon>
        <taxon>Bacilli</taxon>
        <taxon>Bacillales</taxon>
        <taxon>Bacillaceae</taxon>
        <taxon>Virgibacillus</taxon>
    </lineage>
</organism>
<feature type="binding site" evidence="8">
    <location>
        <position position="154"/>
    </location>
    <ligand>
        <name>UDP-N-acetyl-alpha-D-muramoyl-L-alanyl-D-glutamate</name>
        <dbReference type="ChEBI" id="CHEBI:83900"/>
    </ligand>
</feature>
<dbReference type="HAMAP" id="MF_00208">
    <property type="entry name" value="MurE"/>
    <property type="match status" value="1"/>
</dbReference>
<evidence type="ECO:0000313" key="13">
    <source>
        <dbReference type="EMBL" id="APC47130.1"/>
    </source>
</evidence>
<feature type="binding site" evidence="8">
    <location>
        <position position="34"/>
    </location>
    <ligand>
        <name>UDP-N-acetyl-alpha-D-muramoyl-L-alanyl-D-glutamate</name>
        <dbReference type="ChEBI" id="CHEBI:83900"/>
    </ligand>
</feature>